<evidence type="ECO:0000313" key="7">
    <source>
        <dbReference type="Ensembl" id="ENSMCSP00000006361.1"/>
    </source>
</evidence>
<dbReference type="InterPro" id="IPR045258">
    <property type="entry name" value="ACAP1/2/3-like"/>
</dbReference>
<dbReference type="Ensembl" id="ENSMCST00000006507.1">
    <property type="protein sequence ID" value="ENSMCSP00000006361.1"/>
    <property type="gene ID" value="ENSMCSG00000004595.1"/>
</dbReference>
<dbReference type="InterPro" id="IPR038508">
    <property type="entry name" value="ArfGAP_dom_sf"/>
</dbReference>
<dbReference type="PROSITE" id="PS50115">
    <property type="entry name" value="ARFGAP"/>
    <property type="match status" value="1"/>
</dbReference>
<dbReference type="PRINTS" id="PR00405">
    <property type="entry name" value="REVINTRACTNG"/>
</dbReference>
<keyword evidence="5" id="KW-0040">ANK repeat</keyword>
<keyword evidence="8" id="KW-1185">Reference proteome</keyword>
<keyword evidence="3 5" id="KW-0862">Zinc</keyword>
<evidence type="ECO:0000256" key="2">
    <source>
        <dbReference type="ARBA" id="ARBA00022771"/>
    </source>
</evidence>
<dbReference type="InterPro" id="IPR001164">
    <property type="entry name" value="ArfGAP_dom"/>
</dbReference>
<comment type="domain">
    <text evidence="5">The BAR domain mediates homodimerization, it can neither bind membrane nor impart curvature, but instead requires the neighboring PH domain to achieve these functions.</text>
</comment>
<feature type="domain" description="Arf-GAP" evidence="6">
    <location>
        <begin position="15"/>
        <end position="92"/>
    </location>
</feature>
<evidence type="ECO:0000256" key="5">
    <source>
        <dbReference type="RuleBase" id="RU369028"/>
    </source>
</evidence>
<dbReference type="AlphaFoldDB" id="A0A8C5TGZ4"/>
<dbReference type="GO" id="GO:0010008">
    <property type="term" value="C:endosome membrane"/>
    <property type="evidence" value="ECO:0007669"/>
    <property type="project" value="UniProtKB-SubCell"/>
</dbReference>
<dbReference type="Proteomes" id="UP000694560">
    <property type="component" value="Unplaced"/>
</dbReference>
<sequence length="92" mass="9885">IIDSATEPRERGKGESVLQRVQGIAGNDQCCDCGQPDPRWPQSTGHSLLCIECSGIHRSLGVHCSKVRSLTLDSWEPELLKVSAGGRRGGNS</sequence>
<dbReference type="PANTHER" id="PTHR23180">
    <property type="entry name" value="CENTAURIN/ARF"/>
    <property type="match status" value="1"/>
</dbReference>
<dbReference type="PANTHER" id="PTHR23180:SF407">
    <property type="entry name" value="ARF-GAP WITH COILED-COIL, ANK REPEAT AND PH DOMAIN-CONTAINING PROTEIN 3"/>
    <property type="match status" value="1"/>
</dbReference>
<accession>A0A8C5TGZ4</accession>
<evidence type="ECO:0000256" key="4">
    <source>
        <dbReference type="PROSITE-ProRule" id="PRU00288"/>
    </source>
</evidence>
<comment type="activity regulation">
    <text evidence="5">GAP activity stimulated by phosphatidylinositol 4,5-bisphosphate (PIP2) and phosphatidic acid.</text>
</comment>
<dbReference type="InterPro" id="IPR037278">
    <property type="entry name" value="ARFGAP/RecO"/>
</dbReference>
<keyword evidence="2 4" id="KW-0863">Zinc-finger</keyword>
<comment type="subcellular location">
    <subcellularLocation>
        <location evidence="5">Endosome membrane</location>
        <topology evidence="5">Peripheral membrane protein</topology>
    </subcellularLocation>
</comment>
<dbReference type="Pfam" id="PF01412">
    <property type="entry name" value="ArfGap"/>
    <property type="match status" value="1"/>
</dbReference>
<keyword evidence="5" id="KW-0677">Repeat</keyword>
<proteinExistence type="predicted"/>
<reference evidence="7" key="1">
    <citation type="submission" date="2025-08" db="UniProtKB">
        <authorList>
            <consortium name="Ensembl"/>
        </authorList>
    </citation>
    <scope>IDENTIFICATION</scope>
</reference>
<keyword evidence="5" id="KW-0343">GTPase activation</keyword>
<comment type="domain">
    <text evidence="5">PH domain binds phospholipids including phosphatidic acid, phosphatidylinositol 3-phosphate, phosphatidylinositol 3,5-bisphosphate (PIP2) and phosphatidylinositol 3,4,5-trisphosphate (PIP3). May mediate protein binding to PIP2 or PIP3 containing membranes.</text>
</comment>
<name>A0A8C5TGZ4_9PASS</name>
<protein>
    <recommendedName>
        <fullName evidence="5">Arf-GAP with coiled-coil, ANK repeat and PH domain-containing protein</fullName>
        <shortName evidence="5">Cnt-b</shortName>
    </recommendedName>
    <alternativeName>
        <fullName evidence="5">Centaurin-beta</fullName>
    </alternativeName>
</protein>
<dbReference type="GO" id="GO:0005096">
    <property type="term" value="F:GTPase activator activity"/>
    <property type="evidence" value="ECO:0007669"/>
    <property type="project" value="UniProtKB-KW"/>
</dbReference>
<evidence type="ECO:0000259" key="6">
    <source>
        <dbReference type="PROSITE" id="PS50115"/>
    </source>
</evidence>
<organism evidence="7 8">
    <name type="scientific">Malurus cyaneus samueli</name>
    <dbReference type="NCBI Taxonomy" id="2593467"/>
    <lineage>
        <taxon>Eukaryota</taxon>
        <taxon>Metazoa</taxon>
        <taxon>Chordata</taxon>
        <taxon>Craniata</taxon>
        <taxon>Vertebrata</taxon>
        <taxon>Euteleostomi</taxon>
        <taxon>Archelosauria</taxon>
        <taxon>Archosauria</taxon>
        <taxon>Dinosauria</taxon>
        <taxon>Saurischia</taxon>
        <taxon>Theropoda</taxon>
        <taxon>Coelurosauria</taxon>
        <taxon>Aves</taxon>
        <taxon>Neognathae</taxon>
        <taxon>Neoaves</taxon>
        <taxon>Telluraves</taxon>
        <taxon>Australaves</taxon>
        <taxon>Passeriformes</taxon>
        <taxon>Meliphagoidea</taxon>
        <taxon>Maluridae</taxon>
        <taxon>Malurus</taxon>
    </lineage>
</organism>
<dbReference type="OrthoDB" id="10266696at2759"/>
<comment type="function">
    <text evidence="5">GTPase-activating protein for the ADP ribosylation factor family.</text>
</comment>
<dbReference type="GO" id="GO:0008270">
    <property type="term" value="F:zinc ion binding"/>
    <property type="evidence" value="ECO:0007669"/>
    <property type="project" value="UniProtKB-KW"/>
</dbReference>
<reference evidence="7" key="2">
    <citation type="submission" date="2025-09" db="UniProtKB">
        <authorList>
            <consortium name="Ensembl"/>
        </authorList>
    </citation>
    <scope>IDENTIFICATION</scope>
</reference>
<evidence type="ECO:0000256" key="3">
    <source>
        <dbReference type="ARBA" id="ARBA00022833"/>
    </source>
</evidence>
<dbReference type="Gene3D" id="1.10.220.150">
    <property type="entry name" value="Arf GTPase activating protein"/>
    <property type="match status" value="1"/>
</dbReference>
<evidence type="ECO:0000256" key="1">
    <source>
        <dbReference type="ARBA" id="ARBA00022723"/>
    </source>
</evidence>
<keyword evidence="1 5" id="KW-0479">Metal-binding</keyword>
<evidence type="ECO:0000313" key="8">
    <source>
        <dbReference type="Proteomes" id="UP000694560"/>
    </source>
</evidence>
<dbReference type="SUPFAM" id="SSF57863">
    <property type="entry name" value="ArfGap/RecO-like zinc finger"/>
    <property type="match status" value="1"/>
</dbReference>
<keyword evidence="5" id="KW-0967">Endosome</keyword>
<dbReference type="SMART" id="SM00105">
    <property type="entry name" value="ArfGap"/>
    <property type="match status" value="1"/>
</dbReference>